<dbReference type="SUPFAM" id="SSF52540">
    <property type="entry name" value="P-loop containing nucleoside triphosphate hydrolases"/>
    <property type="match status" value="1"/>
</dbReference>
<gene>
    <name evidence="3" type="ORF">HDA30_001713</name>
</gene>
<feature type="compositionally biased region" description="Polar residues" evidence="1">
    <location>
        <begin position="361"/>
        <end position="377"/>
    </location>
</feature>
<dbReference type="InterPro" id="IPR027417">
    <property type="entry name" value="P-loop_NTPase"/>
</dbReference>
<proteinExistence type="predicted"/>
<dbReference type="EMBL" id="JACHNA010000001">
    <property type="protein sequence ID" value="MBB4736205.1"/>
    <property type="molecule type" value="Genomic_DNA"/>
</dbReference>
<feature type="compositionally biased region" description="Low complexity" evidence="1">
    <location>
        <begin position="333"/>
        <end position="343"/>
    </location>
</feature>
<protein>
    <submittedName>
        <fullName evidence="3">GTPase SAR1 family protein</fullName>
    </submittedName>
</protein>
<dbReference type="InterPro" id="IPR008868">
    <property type="entry name" value="TniB"/>
</dbReference>
<dbReference type="Gene3D" id="3.40.50.300">
    <property type="entry name" value="P-loop containing nucleotide triphosphate hydrolases"/>
    <property type="match status" value="1"/>
</dbReference>
<evidence type="ECO:0000259" key="2">
    <source>
        <dbReference type="SMART" id="SM00382"/>
    </source>
</evidence>
<feature type="region of interest" description="Disordered" evidence="1">
    <location>
        <begin position="333"/>
        <end position="387"/>
    </location>
</feature>
<dbReference type="AlphaFoldDB" id="A0A7W7GQ24"/>
<feature type="domain" description="AAA+ ATPase" evidence="2">
    <location>
        <begin position="76"/>
        <end position="264"/>
    </location>
</feature>
<dbReference type="SMART" id="SM00382">
    <property type="entry name" value="AAA"/>
    <property type="match status" value="1"/>
</dbReference>
<evidence type="ECO:0000313" key="4">
    <source>
        <dbReference type="Proteomes" id="UP000540191"/>
    </source>
</evidence>
<sequence>MNSHDWHHQAVTSQPSGLKPITVRKFERLNQQEQNEHWTALNRWMAAQPIDCPRVRQTSTRMQAEVLRNEYAPRGAKTIIGLSAANGVGKSTLIKRLAHQLYRETVPTTDPGILPTRTVGTGATVDWIPQVYITLRAASRIQEVNTALLSFLGYPTIGQTRATTTRVVEAIRTHGVQLLILDDAHMLKTSQADARDVLDYLKFLNTELGELGGTMILVGANLEDSDVYADAQIATRLAPLQLQPHAIFPVSERARFQAMLRGVEEKFMCHLDTATTGTLTNELAGEIWQRTQGYLGDIHRLITTVILETFDAGEDVITRERLRAVPLSARATAAEASLREAATQRSRRTENRRKKKAGSTPPAQTPSQDAAGSSSDGPTAAVPETKE</sequence>
<reference evidence="3 4" key="1">
    <citation type="submission" date="2020-08" db="EMBL/GenBank/DDBJ databases">
        <title>Sequencing the genomes of 1000 actinobacteria strains.</title>
        <authorList>
            <person name="Klenk H.-P."/>
        </authorList>
    </citation>
    <scope>NUCLEOTIDE SEQUENCE [LARGE SCALE GENOMIC DNA]</scope>
    <source>
        <strain evidence="3 4">DSM 23974</strain>
    </source>
</reference>
<accession>A0A7W7GQ24</accession>
<comment type="caution">
    <text evidence="3">The sequence shown here is derived from an EMBL/GenBank/DDBJ whole genome shotgun (WGS) entry which is preliminary data.</text>
</comment>
<name>A0A7W7GQ24_9MICC</name>
<dbReference type="RefSeq" id="WP_180971877.1">
    <property type="nucleotide sequence ID" value="NZ_JACHNA010000001.1"/>
</dbReference>
<dbReference type="Proteomes" id="UP000540191">
    <property type="component" value="Unassembled WGS sequence"/>
</dbReference>
<evidence type="ECO:0000256" key="1">
    <source>
        <dbReference type="SAM" id="MobiDB-lite"/>
    </source>
</evidence>
<organism evidence="3 4">
    <name type="scientific">Micrococcus cohnii</name>
    <dbReference type="NCBI Taxonomy" id="993416"/>
    <lineage>
        <taxon>Bacteria</taxon>
        <taxon>Bacillati</taxon>
        <taxon>Actinomycetota</taxon>
        <taxon>Actinomycetes</taxon>
        <taxon>Micrococcales</taxon>
        <taxon>Micrococcaceae</taxon>
        <taxon>Micrococcus</taxon>
    </lineage>
</organism>
<keyword evidence="4" id="KW-1185">Reference proteome</keyword>
<dbReference type="Pfam" id="PF05621">
    <property type="entry name" value="TniB"/>
    <property type="match status" value="1"/>
</dbReference>
<dbReference type="InterPro" id="IPR003593">
    <property type="entry name" value="AAA+_ATPase"/>
</dbReference>
<evidence type="ECO:0000313" key="3">
    <source>
        <dbReference type="EMBL" id="MBB4736205.1"/>
    </source>
</evidence>